<organism evidence="7 8">
    <name type="scientific">Meloidogyne floridensis</name>
    <dbReference type="NCBI Taxonomy" id="298350"/>
    <lineage>
        <taxon>Eukaryota</taxon>
        <taxon>Metazoa</taxon>
        <taxon>Ecdysozoa</taxon>
        <taxon>Nematoda</taxon>
        <taxon>Chromadorea</taxon>
        <taxon>Rhabditida</taxon>
        <taxon>Tylenchina</taxon>
        <taxon>Tylenchomorpha</taxon>
        <taxon>Tylenchoidea</taxon>
        <taxon>Meloidogynidae</taxon>
        <taxon>Meloidogyninae</taxon>
        <taxon>Meloidogyne</taxon>
    </lineage>
</organism>
<evidence type="ECO:0000256" key="5">
    <source>
        <dbReference type="PROSITE-ProRule" id="PRU00042"/>
    </source>
</evidence>
<dbReference type="GO" id="GO:0008270">
    <property type="term" value="F:zinc ion binding"/>
    <property type="evidence" value="ECO:0007669"/>
    <property type="project" value="UniProtKB-KW"/>
</dbReference>
<keyword evidence="3 5" id="KW-0863">Zinc-finger</keyword>
<dbReference type="Gene3D" id="3.30.160.60">
    <property type="entry name" value="Classic Zinc Finger"/>
    <property type="match status" value="1"/>
</dbReference>
<protein>
    <submittedName>
        <fullName evidence="8">C2H2-type domain-containing protein</fullName>
    </submittedName>
</protein>
<keyword evidence="2" id="KW-0677">Repeat</keyword>
<name>A0A915P3L8_9BILA</name>
<sequence length="180" mass="20828">THTRKHSGYKPFSCDCCEKTFQRKVDRRRHMETHHSTYLRRTTIPLIETNSCSNRQNELRKNIIKSPKIELINNLNEEINNSEDVNNINTNNLKISESPTNILNHFELIQLFATLSSATASIHESQLTYQEIHKFNPNVTLIPYQCQHGTTPQELADTLTFIKTSIPAEEEGCENTEKFL</sequence>
<keyword evidence="4" id="KW-0862">Zinc</keyword>
<evidence type="ECO:0000313" key="7">
    <source>
        <dbReference type="Proteomes" id="UP000887560"/>
    </source>
</evidence>
<reference evidence="8" key="1">
    <citation type="submission" date="2022-11" db="UniProtKB">
        <authorList>
            <consortium name="WormBaseParasite"/>
        </authorList>
    </citation>
    <scope>IDENTIFICATION</scope>
</reference>
<keyword evidence="1" id="KW-0479">Metal-binding</keyword>
<dbReference type="SUPFAM" id="SSF57667">
    <property type="entry name" value="beta-beta-alpha zinc fingers"/>
    <property type="match status" value="1"/>
</dbReference>
<evidence type="ECO:0000256" key="3">
    <source>
        <dbReference type="ARBA" id="ARBA00022771"/>
    </source>
</evidence>
<dbReference type="InterPro" id="IPR013087">
    <property type="entry name" value="Znf_C2H2_type"/>
</dbReference>
<dbReference type="Proteomes" id="UP000887560">
    <property type="component" value="Unplaced"/>
</dbReference>
<evidence type="ECO:0000256" key="4">
    <source>
        <dbReference type="ARBA" id="ARBA00022833"/>
    </source>
</evidence>
<dbReference type="PROSITE" id="PS50157">
    <property type="entry name" value="ZINC_FINGER_C2H2_2"/>
    <property type="match status" value="1"/>
</dbReference>
<evidence type="ECO:0000259" key="6">
    <source>
        <dbReference type="PROSITE" id="PS50157"/>
    </source>
</evidence>
<dbReference type="WBParaSite" id="scf7180000422397.g8881">
    <property type="protein sequence ID" value="scf7180000422397.g8881"/>
    <property type="gene ID" value="scf7180000422397.g8881"/>
</dbReference>
<evidence type="ECO:0000256" key="2">
    <source>
        <dbReference type="ARBA" id="ARBA00022737"/>
    </source>
</evidence>
<evidence type="ECO:0000256" key="1">
    <source>
        <dbReference type="ARBA" id="ARBA00022723"/>
    </source>
</evidence>
<dbReference type="FunFam" id="3.30.160.60:FF:000100">
    <property type="entry name" value="Zinc finger 45-like"/>
    <property type="match status" value="1"/>
</dbReference>
<accession>A0A915P3L8</accession>
<dbReference type="InterPro" id="IPR036236">
    <property type="entry name" value="Znf_C2H2_sf"/>
</dbReference>
<evidence type="ECO:0000313" key="8">
    <source>
        <dbReference type="WBParaSite" id="scf7180000422397.g8881"/>
    </source>
</evidence>
<proteinExistence type="predicted"/>
<feature type="domain" description="C2H2-type" evidence="6">
    <location>
        <begin position="12"/>
        <end position="34"/>
    </location>
</feature>
<dbReference type="AlphaFoldDB" id="A0A915P3L8"/>
<keyword evidence="7" id="KW-1185">Reference proteome</keyword>